<gene>
    <name evidence="1" type="ORF">A2Y62_18805</name>
</gene>
<dbReference type="NCBIfam" id="TIGR03696">
    <property type="entry name" value="Rhs_assc_core"/>
    <property type="match status" value="1"/>
</dbReference>
<name>A0A1F5VSR3_9BACT</name>
<comment type="caution">
    <text evidence="1">The sequence shown here is derived from an EMBL/GenBank/DDBJ whole genome shotgun (WGS) entry which is preliminary data.</text>
</comment>
<dbReference type="Proteomes" id="UP000178943">
    <property type="component" value="Unassembled WGS sequence"/>
</dbReference>
<evidence type="ECO:0000313" key="2">
    <source>
        <dbReference type="Proteomes" id="UP000178943"/>
    </source>
</evidence>
<dbReference type="AlphaFoldDB" id="A0A1F5VSR3"/>
<organism evidence="1 2">
    <name type="scientific">Candidatus Fischerbacteria bacterium RBG_13_37_8</name>
    <dbReference type="NCBI Taxonomy" id="1817863"/>
    <lineage>
        <taxon>Bacteria</taxon>
        <taxon>Candidatus Fischeribacteriota</taxon>
    </lineage>
</organism>
<protein>
    <submittedName>
        <fullName evidence="1">Uncharacterized protein</fullName>
    </submittedName>
</protein>
<dbReference type="EMBL" id="MFGW01000090">
    <property type="protein sequence ID" value="OGF66512.1"/>
    <property type="molecule type" value="Genomic_DNA"/>
</dbReference>
<dbReference type="InterPro" id="IPR022385">
    <property type="entry name" value="Rhs_assc_core"/>
</dbReference>
<accession>A0A1F5VSR3</accession>
<dbReference type="Gene3D" id="2.180.10.10">
    <property type="entry name" value="RHS repeat-associated core"/>
    <property type="match status" value="1"/>
</dbReference>
<proteinExistence type="predicted"/>
<reference evidence="1 2" key="1">
    <citation type="journal article" date="2016" name="Nat. Commun.">
        <title>Thousands of microbial genomes shed light on interconnected biogeochemical processes in an aquifer system.</title>
        <authorList>
            <person name="Anantharaman K."/>
            <person name="Brown C.T."/>
            <person name="Hug L.A."/>
            <person name="Sharon I."/>
            <person name="Castelle C.J."/>
            <person name="Probst A.J."/>
            <person name="Thomas B.C."/>
            <person name="Singh A."/>
            <person name="Wilkins M.J."/>
            <person name="Karaoz U."/>
            <person name="Brodie E.L."/>
            <person name="Williams K.H."/>
            <person name="Hubbard S.S."/>
            <person name="Banfield J.F."/>
        </authorList>
    </citation>
    <scope>NUCLEOTIDE SEQUENCE [LARGE SCALE GENOMIC DNA]</scope>
</reference>
<evidence type="ECO:0000313" key="1">
    <source>
        <dbReference type="EMBL" id="OGF66512.1"/>
    </source>
</evidence>
<sequence length="440" mass="51773">MKEIINWKKAISSPPDPEQDAVSHYSYGYDYDYQISDWKKKGYRTSMIENVYGDTPVTRNEQYYYDSLYQLTKSNYADIPVEHSWAYDSIGNRLSQTTAPDSSISYSYYKINSSNNSQLLRHDGSACYIWDKNGNLLCMKAETNPDYCPDEDKPHDVNGCPSQLLHSGDALYTWDKEDRLIHLQWYENGLTHNTYYYYDFNGNRFKKVVDGLTTTYIYHNEDIIKEIGPLTYRYVHGPGIDEPAFLCANDACSNPFYYFADGLGSIRQIVDNSNNSNIENQYRYGSWGELDDPFIRSENINNPFAFTAKEFAENENYFYRWRYYKSYLAKFISKDILLNNPSNAFSYTKNCPLIFIDPYGTQEIKNGCLYEAWRPADPKNIDKTKCKERNRKVFPKWKLVFIRREFIPKERCQCFFRQIGCFGIIKLWCDITCLRNSYPL</sequence>
<dbReference type="STRING" id="1817863.A2Y62_18805"/>